<dbReference type="GO" id="GO:0006891">
    <property type="term" value="P:intra-Golgi vesicle-mediated transport"/>
    <property type="evidence" value="ECO:0007669"/>
    <property type="project" value="TreeGrafter"/>
</dbReference>
<name>A0AA39ZAL1_9PEZI</name>
<feature type="compositionally biased region" description="Low complexity" evidence="9">
    <location>
        <begin position="35"/>
        <end position="51"/>
    </location>
</feature>
<accession>A0AA39ZAL1</accession>
<protein>
    <recommendedName>
        <fullName evidence="3">Conserved oligomeric Golgi complex subunit 2</fullName>
    </recommendedName>
    <alternativeName>
        <fullName evidence="8">Component of oligomeric Golgi complex 2</fullName>
    </alternativeName>
</protein>
<evidence type="ECO:0000313" key="11">
    <source>
        <dbReference type="EMBL" id="KAK0667024.1"/>
    </source>
</evidence>
<evidence type="ECO:0000256" key="5">
    <source>
        <dbReference type="ARBA" id="ARBA00022927"/>
    </source>
</evidence>
<dbReference type="Pfam" id="PF06148">
    <property type="entry name" value="COG2_N"/>
    <property type="match status" value="1"/>
</dbReference>
<keyword evidence="5" id="KW-0653">Protein transport</keyword>
<gene>
    <name evidence="11" type="ORF">QBC41DRAFT_324707</name>
</gene>
<evidence type="ECO:0000256" key="7">
    <source>
        <dbReference type="ARBA" id="ARBA00023136"/>
    </source>
</evidence>
<evidence type="ECO:0000256" key="9">
    <source>
        <dbReference type="SAM" id="MobiDB-lite"/>
    </source>
</evidence>
<feature type="domain" description="Conserved oligomeric Golgi complex subunit 2 N-terminal" evidence="10">
    <location>
        <begin position="58"/>
        <end position="136"/>
    </location>
</feature>
<dbReference type="AlphaFoldDB" id="A0AA39ZAL1"/>
<feature type="compositionally biased region" description="Polar residues" evidence="9">
    <location>
        <begin position="12"/>
        <end position="22"/>
    </location>
</feature>
<keyword evidence="4" id="KW-0813">Transport</keyword>
<dbReference type="GO" id="GO:0017119">
    <property type="term" value="C:Golgi transport complex"/>
    <property type="evidence" value="ECO:0007669"/>
    <property type="project" value="TreeGrafter"/>
</dbReference>
<evidence type="ECO:0000256" key="8">
    <source>
        <dbReference type="ARBA" id="ARBA00031344"/>
    </source>
</evidence>
<proteinExistence type="inferred from homology"/>
<comment type="subcellular location">
    <subcellularLocation>
        <location evidence="1">Golgi apparatus membrane</location>
        <topology evidence="1">Peripheral membrane protein</topology>
    </subcellularLocation>
</comment>
<feature type="compositionally biased region" description="Acidic residues" evidence="9">
    <location>
        <begin position="211"/>
        <end position="239"/>
    </location>
</feature>
<evidence type="ECO:0000256" key="2">
    <source>
        <dbReference type="ARBA" id="ARBA00007603"/>
    </source>
</evidence>
<keyword evidence="7" id="KW-0472">Membrane</keyword>
<keyword evidence="12" id="KW-1185">Reference proteome</keyword>
<evidence type="ECO:0000313" key="12">
    <source>
        <dbReference type="Proteomes" id="UP001174997"/>
    </source>
</evidence>
<sequence length="332" mass="36599">MAQLGLPPTSRPPSSYSNNFNLYSPPSPKSKTSRRSSLSSSASDDLENSSSLPFPAALSRRDFLAPDFDPASYLSTLHTGGPASRHQTLEDLRSELRDRSSAISAELLELVNSNYTAFLGLGDELKGGEERVEDVRVALLGFRRAVEEVQSRVRERRVEVGGLNQELRDVKGAVETGRKMLELDERVSGLEKRLAVGGTGQQQQTKKDGDSSDEEDWDDDDDEEIFGSDDEETQDEDGVEFVSSSPAKLAALVREYAYVEGLAEAIGRDLPFVKKTEERIFRCRSTILLDLSTAVREARKAGVKGQSRVIKLLAIYRALDAQAEAVKVLKEK</sequence>
<evidence type="ECO:0000256" key="6">
    <source>
        <dbReference type="ARBA" id="ARBA00023034"/>
    </source>
</evidence>
<evidence type="ECO:0000259" key="10">
    <source>
        <dbReference type="Pfam" id="PF06148"/>
    </source>
</evidence>
<feature type="region of interest" description="Disordered" evidence="9">
    <location>
        <begin position="1"/>
        <end position="51"/>
    </location>
</feature>
<dbReference type="GO" id="GO:0015031">
    <property type="term" value="P:protein transport"/>
    <property type="evidence" value="ECO:0007669"/>
    <property type="project" value="UniProtKB-KW"/>
</dbReference>
<dbReference type="Proteomes" id="UP001174997">
    <property type="component" value="Unassembled WGS sequence"/>
</dbReference>
<dbReference type="GO" id="GO:0007030">
    <property type="term" value="P:Golgi organization"/>
    <property type="evidence" value="ECO:0007669"/>
    <property type="project" value="InterPro"/>
</dbReference>
<comment type="caution">
    <text evidence="11">The sequence shown here is derived from an EMBL/GenBank/DDBJ whole genome shotgun (WGS) entry which is preliminary data.</text>
</comment>
<dbReference type="GO" id="GO:0000139">
    <property type="term" value="C:Golgi membrane"/>
    <property type="evidence" value="ECO:0007669"/>
    <property type="project" value="UniProtKB-SubCell"/>
</dbReference>
<keyword evidence="6" id="KW-0333">Golgi apparatus</keyword>
<reference evidence="11" key="1">
    <citation type="submission" date="2023-06" db="EMBL/GenBank/DDBJ databases">
        <title>Genome-scale phylogeny and comparative genomics of the fungal order Sordariales.</title>
        <authorList>
            <consortium name="Lawrence Berkeley National Laboratory"/>
            <person name="Hensen N."/>
            <person name="Bonometti L."/>
            <person name="Westerberg I."/>
            <person name="Brannstrom I.O."/>
            <person name="Guillou S."/>
            <person name="Cros-Aarteil S."/>
            <person name="Calhoun S."/>
            <person name="Haridas S."/>
            <person name="Kuo A."/>
            <person name="Mondo S."/>
            <person name="Pangilinan J."/>
            <person name="Riley R."/>
            <person name="Labutti K."/>
            <person name="Andreopoulos B."/>
            <person name="Lipzen A."/>
            <person name="Chen C."/>
            <person name="Yanf M."/>
            <person name="Daum C."/>
            <person name="Ng V."/>
            <person name="Clum A."/>
            <person name="Steindorff A."/>
            <person name="Ohm R."/>
            <person name="Martin F."/>
            <person name="Silar P."/>
            <person name="Natvig D."/>
            <person name="Lalanne C."/>
            <person name="Gautier V."/>
            <person name="Ament-Velasquez S.L."/>
            <person name="Kruys A."/>
            <person name="Hutchinson M.I."/>
            <person name="Powell A.J."/>
            <person name="Barry K."/>
            <person name="Miller A.N."/>
            <person name="Grigoriev I.V."/>
            <person name="Debuchy R."/>
            <person name="Gladieux P."/>
            <person name="Thoren M.H."/>
            <person name="Johannesson H."/>
        </authorList>
    </citation>
    <scope>NUCLEOTIDE SEQUENCE</scope>
    <source>
        <strain evidence="11">CBS 307.81</strain>
    </source>
</reference>
<evidence type="ECO:0000256" key="4">
    <source>
        <dbReference type="ARBA" id="ARBA00022448"/>
    </source>
</evidence>
<dbReference type="PANTHER" id="PTHR12961">
    <property type="entry name" value="CONSERVED OLIGOMERIC GOLGI COMPLEX COMPONENT 2"/>
    <property type="match status" value="1"/>
</dbReference>
<dbReference type="InterPro" id="IPR009316">
    <property type="entry name" value="COG2"/>
</dbReference>
<evidence type="ECO:0000256" key="1">
    <source>
        <dbReference type="ARBA" id="ARBA00004395"/>
    </source>
</evidence>
<dbReference type="PANTHER" id="PTHR12961:SF0">
    <property type="entry name" value="CONSERVED OLIGOMERIC GOLGI COMPLEX SUBUNIT 2"/>
    <property type="match status" value="1"/>
</dbReference>
<feature type="region of interest" description="Disordered" evidence="9">
    <location>
        <begin position="194"/>
        <end position="240"/>
    </location>
</feature>
<dbReference type="InterPro" id="IPR024602">
    <property type="entry name" value="COG_su2_N"/>
</dbReference>
<organism evidence="11 12">
    <name type="scientific">Cercophora samala</name>
    <dbReference type="NCBI Taxonomy" id="330535"/>
    <lineage>
        <taxon>Eukaryota</taxon>
        <taxon>Fungi</taxon>
        <taxon>Dikarya</taxon>
        <taxon>Ascomycota</taxon>
        <taxon>Pezizomycotina</taxon>
        <taxon>Sordariomycetes</taxon>
        <taxon>Sordariomycetidae</taxon>
        <taxon>Sordariales</taxon>
        <taxon>Lasiosphaeriaceae</taxon>
        <taxon>Cercophora</taxon>
    </lineage>
</organism>
<comment type="similarity">
    <text evidence="2">Belongs to the COG2 family.</text>
</comment>
<dbReference type="EMBL" id="JAULSY010000078">
    <property type="protein sequence ID" value="KAK0667024.1"/>
    <property type="molecule type" value="Genomic_DNA"/>
</dbReference>
<evidence type="ECO:0000256" key="3">
    <source>
        <dbReference type="ARBA" id="ARBA00020977"/>
    </source>
</evidence>